<dbReference type="OrthoDB" id="147537at2"/>
<dbReference type="EMBL" id="CP035758">
    <property type="protein sequence ID" value="QBD82033.1"/>
    <property type="molecule type" value="Genomic_DNA"/>
</dbReference>
<evidence type="ECO:0000313" key="4">
    <source>
        <dbReference type="Proteomes" id="UP000290365"/>
    </source>
</evidence>
<feature type="region of interest" description="Disordered" evidence="1">
    <location>
        <begin position="52"/>
        <end position="81"/>
    </location>
</feature>
<evidence type="ECO:0008006" key="5">
    <source>
        <dbReference type="Google" id="ProtNLM"/>
    </source>
</evidence>
<evidence type="ECO:0000256" key="1">
    <source>
        <dbReference type="SAM" id="MobiDB-lite"/>
    </source>
</evidence>
<evidence type="ECO:0000313" key="3">
    <source>
        <dbReference type="EMBL" id="QBD82033.1"/>
    </source>
</evidence>
<feature type="transmembrane region" description="Helical" evidence="2">
    <location>
        <begin position="21"/>
        <end position="39"/>
    </location>
</feature>
<keyword evidence="2" id="KW-1133">Transmembrane helix</keyword>
<sequence>MKLQPEAPQRPGKRTWPLQRSLLLCISWTMLFCGLPIILGACLPGSKPAGGNGGGNQALPTMASDTPTPAASPTATPKPITLQTTGCPADLNINWDNLVGAQANVSKVQKVICGSLQGSGSVNALIDLRYYSADSRLDFFVYKDLSNNPTKLFTVQGLHNGDAQISPTGTIITAEVGAKDNGQNTPDIFKEYQWMPDNGNFEQVLFPGIYPDVTHYQAEQSQSQLNSSITTGSSRENWRKTFFGVPTMMAKTLFHWSTATITTKTVSYRTATGSYAVAVTNTGPGGGGFIAYMFRLDSNQESNIFEVMKITTLDDATMLSNPATGLQVINPAKIEGTASVSSGVVGRVVIYTDTYSSVGDSGPINGTGSTSFSKAVNYQLNASGLQEGIVIFYSTNQNNMLIVNQVSMAKVLLTS</sequence>
<keyword evidence="4" id="KW-1185">Reference proteome</keyword>
<name>A0A4P6K2F5_KTERU</name>
<keyword evidence="2" id="KW-0472">Membrane</keyword>
<dbReference type="RefSeq" id="WP_129893093.1">
    <property type="nucleotide sequence ID" value="NZ_CP035758.1"/>
</dbReference>
<proteinExistence type="predicted"/>
<reference evidence="3 4" key="1">
    <citation type="submission" date="2019-01" db="EMBL/GenBank/DDBJ databases">
        <title>Ktedonosporobacter rubrisoli SCAWS-G2.</title>
        <authorList>
            <person name="Huang Y."/>
            <person name="Yan B."/>
        </authorList>
    </citation>
    <scope>NUCLEOTIDE SEQUENCE [LARGE SCALE GENOMIC DNA]</scope>
    <source>
        <strain evidence="3 4">SCAWS-G2</strain>
    </source>
</reference>
<dbReference type="KEGG" id="kbs:EPA93_41070"/>
<keyword evidence="2" id="KW-0812">Transmembrane</keyword>
<accession>A0A4P6K2F5</accession>
<organism evidence="3 4">
    <name type="scientific">Ktedonosporobacter rubrisoli</name>
    <dbReference type="NCBI Taxonomy" id="2509675"/>
    <lineage>
        <taxon>Bacteria</taxon>
        <taxon>Bacillati</taxon>
        <taxon>Chloroflexota</taxon>
        <taxon>Ktedonobacteria</taxon>
        <taxon>Ktedonobacterales</taxon>
        <taxon>Ktedonosporobacteraceae</taxon>
        <taxon>Ktedonosporobacter</taxon>
    </lineage>
</organism>
<gene>
    <name evidence="3" type="ORF">EPA93_41070</name>
</gene>
<protein>
    <recommendedName>
        <fullName evidence="5">Bacterial spore germination immunoglobulin-like domain-containing protein</fullName>
    </recommendedName>
</protein>
<evidence type="ECO:0000256" key="2">
    <source>
        <dbReference type="SAM" id="Phobius"/>
    </source>
</evidence>
<feature type="compositionally biased region" description="Low complexity" evidence="1">
    <location>
        <begin position="60"/>
        <end position="81"/>
    </location>
</feature>
<dbReference type="Proteomes" id="UP000290365">
    <property type="component" value="Chromosome"/>
</dbReference>
<dbReference type="AlphaFoldDB" id="A0A4P6K2F5"/>